<dbReference type="EMBL" id="CAXKWB010019781">
    <property type="protein sequence ID" value="CAL4122259.1"/>
    <property type="molecule type" value="Genomic_DNA"/>
</dbReference>
<sequence>QAMKSHIIALLYAVITCSSTDGRQFLDPHNSYQDPVSSDAFNESKVHVTQDSRHQPEYYGYEPTCPDAEDIAPCVCTYVSEDNAMDLDCSAVESEDQLKQIFKSYFPFKNFVLFIMHGNNSITVLEAGVFNGISFESIIIYNTNLEVIELQALDSCYETAWEIDVSNNMITSFPFDELSQFSKLSHFRIKKNSLSMIPADAFNGLTALELLYLDGNHANIVGTFKHLPSLSWIGLSSNDYSLTNYTIPTNFIKTGSSDLGYIDLHGNNIVSVEPDAFDIVEGLHIHMEHNALSTLDEATWRPYLEAQVHLWAADNPLVCGCDIAWLFGEDQLLEHVSTSTTCTDGERLQDLDPKIFDLC</sequence>
<feature type="signal peptide" evidence="4">
    <location>
        <begin position="1"/>
        <end position="22"/>
    </location>
</feature>
<keyword evidence="1" id="KW-0433">Leucine-rich repeat</keyword>
<keyword evidence="6" id="KW-1185">Reference proteome</keyword>
<evidence type="ECO:0000313" key="6">
    <source>
        <dbReference type="Proteomes" id="UP001497623"/>
    </source>
</evidence>
<proteinExistence type="predicted"/>
<dbReference type="SUPFAM" id="SSF52058">
    <property type="entry name" value="L domain-like"/>
    <property type="match status" value="1"/>
</dbReference>
<evidence type="ECO:0008006" key="7">
    <source>
        <dbReference type="Google" id="ProtNLM"/>
    </source>
</evidence>
<feature type="non-terminal residue" evidence="5">
    <location>
        <position position="1"/>
    </location>
</feature>
<evidence type="ECO:0000256" key="2">
    <source>
        <dbReference type="ARBA" id="ARBA00022729"/>
    </source>
</evidence>
<evidence type="ECO:0000313" key="5">
    <source>
        <dbReference type="EMBL" id="CAL4122259.1"/>
    </source>
</evidence>
<evidence type="ECO:0000256" key="1">
    <source>
        <dbReference type="ARBA" id="ARBA00022614"/>
    </source>
</evidence>
<reference evidence="5 6" key="1">
    <citation type="submission" date="2024-05" db="EMBL/GenBank/DDBJ databases">
        <authorList>
            <person name="Wallberg A."/>
        </authorList>
    </citation>
    <scope>NUCLEOTIDE SEQUENCE [LARGE SCALE GENOMIC DNA]</scope>
</reference>
<keyword evidence="2 4" id="KW-0732">Signal</keyword>
<dbReference type="InterPro" id="IPR001611">
    <property type="entry name" value="Leu-rich_rpt"/>
</dbReference>
<keyword evidence="3" id="KW-0677">Repeat</keyword>
<gene>
    <name evidence="5" type="ORF">MNOR_LOCUS22981</name>
</gene>
<comment type="caution">
    <text evidence="5">The sequence shown here is derived from an EMBL/GenBank/DDBJ whole genome shotgun (WGS) entry which is preliminary data.</text>
</comment>
<dbReference type="PANTHER" id="PTHR24366:SF161">
    <property type="entry name" value="TIR DOMAIN-CONTAINING PROTEIN"/>
    <property type="match status" value="1"/>
</dbReference>
<dbReference type="PANTHER" id="PTHR24366">
    <property type="entry name" value="IG(IMMUNOGLOBULIN) AND LRR(LEUCINE RICH REPEAT) DOMAINS"/>
    <property type="match status" value="1"/>
</dbReference>
<dbReference type="InterPro" id="IPR032675">
    <property type="entry name" value="LRR_dom_sf"/>
</dbReference>
<dbReference type="AlphaFoldDB" id="A0AAV2RDG6"/>
<evidence type="ECO:0000256" key="4">
    <source>
        <dbReference type="SAM" id="SignalP"/>
    </source>
</evidence>
<accession>A0AAV2RDG6</accession>
<dbReference type="Gene3D" id="3.80.10.10">
    <property type="entry name" value="Ribonuclease Inhibitor"/>
    <property type="match status" value="1"/>
</dbReference>
<dbReference type="Proteomes" id="UP001497623">
    <property type="component" value="Unassembled WGS sequence"/>
</dbReference>
<protein>
    <recommendedName>
        <fullName evidence="7">Oplophorus-luciferin 2-monooxygenase non-catalytic subunit</fullName>
    </recommendedName>
</protein>
<feature type="chain" id="PRO_5043472346" description="Oplophorus-luciferin 2-monooxygenase non-catalytic subunit" evidence="4">
    <location>
        <begin position="23"/>
        <end position="359"/>
    </location>
</feature>
<name>A0AAV2RDG6_MEGNR</name>
<dbReference type="Pfam" id="PF13855">
    <property type="entry name" value="LRR_8"/>
    <property type="match status" value="1"/>
</dbReference>
<organism evidence="5 6">
    <name type="scientific">Meganyctiphanes norvegica</name>
    <name type="common">Northern krill</name>
    <name type="synonym">Thysanopoda norvegica</name>
    <dbReference type="NCBI Taxonomy" id="48144"/>
    <lineage>
        <taxon>Eukaryota</taxon>
        <taxon>Metazoa</taxon>
        <taxon>Ecdysozoa</taxon>
        <taxon>Arthropoda</taxon>
        <taxon>Crustacea</taxon>
        <taxon>Multicrustacea</taxon>
        <taxon>Malacostraca</taxon>
        <taxon>Eumalacostraca</taxon>
        <taxon>Eucarida</taxon>
        <taxon>Euphausiacea</taxon>
        <taxon>Euphausiidae</taxon>
        <taxon>Meganyctiphanes</taxon>
    </lineage>
</organism>
<evidence type="ECO:0000256" key="3">
    <source>
        <dbReference type="ARBA" id="ARBA00022737"/>
    </source>
</evidence>